<feature type="compositionally biased region" description="Low complexity" evidence="1">
    <location>
        <begin position="45"/>
        <end position="60"/>
    </location>
</feature>
<protein>
    <recommendedName>
        <fullName evidence="3">DUF8175 domain-containing protein</fullName>
    </recommendedName>
</protein>
<evidence type="ECO:0000256" key="2">
    <source>
        <dbReference type="SAM" id="SignalP"/>
    </source>
</evidence>
<feature type="domain" description="DUF8175" evidence="3">
    <location>
        <begin position="69"/>
        <end position="256"/>
    </location>
</feature>
<dbReference type="AlphaFoldDB" id="A0A9X2E7R8"/>
<evidence type="ECO:0000313" key="4">
    <source>
        <dbReference type="EMBL" id="MCM6774420.1"/>
    </source>
</evidence>
<dbReference type="EMBL" id="JAMRXG010000005">
    <property type="protein sequence ID" value="MCM6774420.1"/>
    <property type="molecule type" value="Genomic_DNA"/>
</dbReference>
<dbReference type="Proteomes" id="UP001139157">
    <property type="component" value="Unassembled WGS sequence"/>
</dbReference>
<organism evidence="4 5">
    <name type="scientific">Nocardia pulmonis</name>
    <dbReference type="NCBI Taxonomy" id="2951408"/>
    <lineage>
        <taxon>Bacteria</taxon>
        <taxon>Bacillati</taxon>
        <taxon>Actinomycetota</taxon>
        <taxon>Actinomycetes</taxon>
        <taxon>Mycobacteriales</taxon>
        <taxon>Nocardiaceae</taxon>
        <taxon>Nocardia</taxon>
    </lineage>
</organism>
<evidence type="ECO:0000259" key="3">
    <source>
        <dbReference type="Pfam" id="PF26526"/>
    </source>
</evidence>
<dbReference type="InterPro" id="IPR058488">
    <property type="entry name" value="DUF8175"/>
</dbReference>
<feature type="chain" id="PRO_5040785472" description="DUF8175 domain-containing protein" evidence="2">
    <location>
        <begin position="21"/>
        <end position="263"/>
    </location>
</feature>
<feature type="signal peptide" evidence="2">
    <location>
        <begin position="1"/>
        <end position="20"/>
    </location>
</feature>
<reference evidence="4" key="1">
    <citation type="submission" date="2022-06" db="EMBL/GenBank/DDBJ databases">
        <title>Novel species in genus nocardia.</title>
        <authorList>
            <person name="Li F."/>
        </authorList>
    </citation>
    <scope>NUCLEOTIDE SEQUENCE</scope>
    <source>
        <strain evidence="4">CDC141</strain>
    </source>
</reference>
<evidence type="ECO:0000313" key="5">
    <source>
        <dbReference type="Proteomes" id="UP001139157"/>
    </source>
</evidence>
<sequence>MSTRRLLTIASISLALIATAVIGLVATDNHDTTSPAPPSTAEAIPTASASGASPSHAPTTDLFGNRLEVTGDDAGQAQAQDPSQQVNPAAPEYLSAPPAGLRWQRGWGGAALPVSVSDGPARIEAGVASGFADTPQGAALAALDAVARALAAPDGVWQQVVRSRFHGGGPALIDRFARSRSTPNPARYIAVPDGVRVLSNYQPDFAVVQIAVRASDGWTYGTWPMAWVDGDWRVRVPDDIDTFWGEPTFVDTLTGFGQWSAPR</sequence>
<gene>
    <name evidence="4" type="ORF">NDR86_13145</name>
</gene>
<comment type="caution">
    <text evidence="4">The sequence shown here is derived from an EMBL/GenBank/DDBJ whole genome shotgun (WGS) entry which is preliminary data.</text>
</comment>
<dbReference type="RefSeq" id="WP_251911976.1">
    <property type="nucleotide sequence ID" value="NZ_JAMRXG010000005.1"/>
</dbReference>
<dbReference type="Pfam" id="PF26526">
    <property type="entry name" value="DUF8175"/>
    <property type="match status" value="1"/>
</dbReference>
<feature type="region of interest" description="Disordered" evidence="1">
    <location>
        <begin position="31"/>
        <end position="67"/>
    </location>
</feature>
<evidence type="ECO:0000256" key="1">
    <source>
        <dbReference type="SAM" id="MobiDB-lite"/>
    </source>
</evidence>
<proteinExistence type="predicted"/>
<keyword evidence="5" id="KW-1185">Reference proteome</keyword>
<name>A0A9X2E7R8_9NOCA</name>
<keyword evidence="2" id="KW-0732">Signal</keyword>
<accession>A0A9X2E7R8</accession>